<evidence type="ECO:0008006" key="9">
    <source>
        <dbReference type="Google" id="ProtNLM"/>
    </source>
</evidence>
<dbReference type="NCBIfam" id="TIGR00861">
    <property type="entry name" value="MIP"/>
    <property type="match status" value="1"/>
</dbReference>
<dbReference type="InterPro" id="IPR000425">
    <property type="entry name" value="MIP"/>
</dbReference>
<feature type="transmembrane region" description="Helical" evidence="7">
    <location>
        <begin position="217"/>
        <end position="239"/>
    </location>
</feature>
<dbReference type="CDD" id="cd00333">
    <property type="entry name" value="MIP"/>
    <property type="match status" value="1"/>
</dbReference>
<dbReference type="AlphaFoldDB" id="A0A0F9VMJ2"/>
<feature type="transmembrane region" description="Helical" evidence="7">
    <location>
        <begin position="131"/>
        <end position="151"/>
    </location>
</feature>
<evidence type="ECO:0000256" key="2">
    <source>
        <dbReference type="ARBA" id="ARBA00006175"/>
    </source>
</evidence>
<dbReference type="InterPro" id="IPR022357">
    <property type="entry name" value="MIP_CS"/>
</dbReference>
<proteinExistence type="inferred from homology"/>
<dbReference type="InterPro" id="IPR050363">
    <property type="entry name" value="MIP/Aquaporin"/>
</dbReference>
<evidence type="ECO:0000256" key="4">
    <source>
        <dbReference type="ARBA" id="ARBA00022692"/>
    </source>
</evidence>
<gene>
    <name evidence="8" type="ORF">LCGC14_0067350</name>
</gene>
<dbReference type="PANTHER" id="PTHR43829:SF9">
    <property type="entry name" value="AQUAPORIN-9"/>
    <property type="match status" value="1"/>
</dbReference>
<dbReference type="Pfam" id="PF00230">
    <property type="entry name" value="MIP"/>
    <property type="match status" value="1"/>
</dbReference>
<dbReference type="EMBL" id="LAZR01000016">
    <property type="protein sequence ID" value="KKO06316.1"/>
    <property type="molecule type" value="Genomic_DNA"/>
</dbReference>
<dbReference type="InterPro" id="IPR023271">
    <property type="entry name" value="Aquaporin-like"/>
</dbReference>
<dbReference type="Gene3D" id="1.20.1080.10">
    <property type="entry name" value="Glycerol uptake facilitator protein"/>
    <property type="match status" value="1"/>
</dbReference>
<evidence type="ECO:0000256" key="6">
    <source>
        <dbReference type="ARBA" id="ARBA00023136"/>
    </source>
</evidence>
<evidence type="ECO:0000256" key="5">
    <source>
        <dbReference type="ARBA" id="ARBA00022989"/>
    </source>
</evidence>
<dbReference type="PRINTS" id="PR00783">
    <property type="entry name" value="MINTRINSICP"/>
</dbReference>
<evidence type="ECO:0000256" key="3">
    <source>
        <dbReference type="ARBA" id="ARBA00022448"/>
    </source>
</evidence>
<reference evidence="8" key="1">
    <citation type="journal article" date="2015" name="Nature">
        <title>Complex archaea that bridge the gap between prokaryotes and eukaryotes.</title>
        <authorList>
            <person name="Spang A."/>
            <person name="Saw J.H."/>
            <person name="Jorgensen S.L."/>
            <person name="Zaremba-Niedzwiedzka K."/>
            <person name="Martijn J."/>
            <person name="Lind A.E."/>
            <person name="van Eijk R."/>
            <person name="Schleper C."/>
            <person name="Guy L."/>
            <person name="Ettema T.J."/>
        </authorList>
    </citation>
    <scope>NUCLEOTIDE SEQUENCE</scope>
</reference>
<dbReference type="GO" id="GO:0015254">
    <property type="term" value="F:glycerol channel activity"/>
    <property type="evidence" value="ECO:0007669"/>
    <property type="project" value="TreeGrafter"/>
</dbReference>
<comment type="subcellular location">
    <subcellularLocation>
        <location evidence="1">Membrane</location>
        <topology evidence="1">Multi-pass membrane protein</topology>
    </subcellularLocation>
</comment>
<keyword evidence="5 7" id="KW-1133">Transmembrane helix</keyword>
<dbReference type="SUPFAM" id="SSF81338">
    <property type="entry name" value="Aquaporin-like"/>
    <property type="match status" value="1"/>
</dbReference>
<dbReference type="GO" id="GO:0005886">
    <property type="term" value="C:plasma membrane"/>
    <property type="evidence" value="ECO:0007669"/>
    <property type="project" value="TreeGrafter"/>
</dbReference>
<dbReference type="PROSITE" id="PS00221">
    <property type="entry name" value="MIP"/>
    <property type="match status" value="1"/>
</dbReference>
<keyword evidence="4 7" id="KW-0812">Transmembrane</keyword>
<name>A0A0F9VMJ2_9ZZZZ</name>
<feature type="transmembrane region" description="Helical" evidence="7">
    <location>
        <begin position="36"/>
        <end position="56"/>
    </location>
</feature>
<evidence type="ECO:0000256" key="1">
    <source>
        <dbReference type="ARBA" id="ARBA00004141"/>
    </source>
</evidence>
<keyword evidence="6 7" id="KW-0472">Membrane</keyword>
<keyword evidence="3" id="KW-0813">Transport</keyword>
<feature type="transmembrane region" description="Helical" evidence="7">
    <location>
        <begin position="6"/>
        <end position="27"/>
    </location>
</feature>
<feature type="transmembrane region" description="Helical" evidence="7">
    <location>
        <begin position="76"/>
        <end position="102"/>
    </location>
</feature>
<protein>
    <recommendedName>
        <fullName evidence="9">Glycerol uptake facilitator protein</fullName>
    </recommendedName>
</protein>
<evidence type="ECO:0000256" key="7">
    <source>
        <dbReference type="SAM" id="Phobius"/>
    </source>
</evidence>
<accession>A0A0F9VMJ2</accession>
<organism evidence="8">
    <name type="scientific">marine sediment metagenome</name>
    <dbReference type="NCBI Taxonomy" id="412755"/>
    <lineage>
        <taxon>unclassified sequences</taxon>
        <taxon>metagenomes</taxon>
        <taxon>ecological metagenomes</taxon>
    </lineage>
</organism>
<feature type="transmembrane region" description="Helical" evidence="7">
    <location>
        <begin position="171"/>
        <end position="190"/>
    </location>
</feature>
<comment type="caution">
    <text evidence="8">The sequence shown here is derived from an EMBL/GenBank/DDBJ whole genome shotgun (WGS) entry which is preliminary data.</text>
</comment>
<sequence length="243" mass="25436">MITYIFEFIGTTMLILIGNGIVANLVLKGTKGADSGWVGISLAWGIAVFIGVFISADASGAHLNPAVSIGLAVAGKFSWALVPGYIVAQILGAMMGNLLVWLTYKKQYEATEDAGAILATFSTQPAIRSPFWNLVTEIIGAFALVFGVFYIAGGTMGDSDISLGSLDALPVALLVMGIGFGLGGPTGYAINPARDFGPRLLHSILPIRNKGKSDWSYAWVPIIGPIIGGVLAAALFMLIETIQ</sequence>
<comment type="similarity">
    <text evidence="2">Belongs to the MIP/aquaporin (TC 1.A.8) family.</text>
</comment>
<dbReference type="PANTHER" id="PTHR43829">
    <property type="entry name" value="AQUAPORIN OR AQUAGLYCEROPORIN RELATED"/>
    <property type="match status" value="1"/>
</dbReference>
<evidence type="ECO:0000313" key="8">
    <source>
        <dbReference type="EMBL" id="KKO06316.1"/>
    </source>
</evidence>